<accession>A0A1I0MYL5</accession>
<dbReference type="OrthoDB" id="9799090at2"/>
<keyword evidence="9" id="KW-0406">Ion transport</keyword>
<reference evidence="15" key="1">
    <citation type="submission" date="2016-10" db="EMBL/GenBank/DDBJ databases">
        <authorList>
            <person name="Varghese N."/>
            <person name="Submissions S."/>
        </authorList>
    </citation>
    <scope>NUCLEOTIDE SEQUENCE [LARGE SCALE GENOMIC DNA]</scope>
    <source>
        <strain evidence="15">CGMCC 1.12402</strain>
    </source>
</reference>
<keyword evidence="3" id="KW-0633">Potassium transport</keyword>
<dbReference type="EMBL" id="FOIR01000001">
    <property type="protein sequence ID" value="SEV93547.1"/>
    <property type="molecule type" value="Genomic_DNA"/>
</dbReference>
<dbReference type="GeneID" id="99985522"/>
<dbReference type="PRINTS" id="PR00169">
    <property type="entry name" value="KCHANNEL"/>
</dbReference>
<evidence type="ECO:0000259" key="13">
    <source>
        <dbReference type="Pfam" id="PF00520"/>
    </source>
</evidence>
<dbReference type="GO" id="GO:0008076">
    <property type="term" value="C:voltage-gated potassium channel complex"/>
    <property type="evidence" value="ECO:0007669"/>
    <property type="project" value="InterPro"/>
</dbReference>
<sequence length="267" mass="29886">MTLRQRLNIIIFGTDTPAGRTFDVVLLVIILLSIVTVMLESVPSLQQNYGNYFRWVEGALTIIFTLEYITRVWVTENSKKYIFSFYGIIDLLSILPSYLSLIFVGTQYLLIIRALRLLRVFRILKLGRFVGEGEQLGRAIKASRHKITVFMGTVLATVIIMGTVMYLVEGRANGFTSIPRSVYWAIVTLTTVGYGDIAPQTIIGQSLASFVMILGYAIIAVPTGIVTVELQKEKKEAEDKIKCSKCELAGHSADANYCRRCGEKLRP</sequence>
<dbReference type="SUPFAM" id="SSF81324">
    <property type="entry name" value="Voltage-gated potassium channels"/>
    <property type="match status" value="1"/>
</dbReference>
<dbReference type="GO" id="GO:0001508">
    <property type="term" value="P:action potential"/>
    <property type="evidence" value="ECO:0007669"/>
    <property type="project" value="TreeGrafter"/>
</dbReference>
<keyword evidence="5" id="KW-0631">Potassium channel</keyword>
<dbReference type="InterPro" id="IPR027359">
    <property type="entry name" value="Volt_channel_dom_sf"/>
</dbReference>
<evidence type="ECO:0000256" key="2">
    <source>
        <dbReference type="ARBA" id="ARBA00022448"/>
    </source>
</evidence>
<feature type="transmembrane region" description="Helical" evidence="12">
    <location>
        <begin position="52"/>
        <end position="69"/>
    </location>
</feature>
<evidence type="ECO:0000256" key="5">
    <source>
        <dbReference type="ARBA" id="ARBA00022826"/>
    </source>
</evidence>
<evidence type="ECO:0000256" key="12">
    <source>
        <dbReference type="SAM" id="Phobius"/>
    </source>
</evidence>
<keyword evidence="6" id="KW-0851">Voltage-gated channel</keyword>
<feature type="transmembrane region" description="Helical" evidence="12">
    <location>
        <begin position="207"/>
        <end position="228"/>
    </location>
</feature>
<proteinExistence type="predicted"/>
<keyword evidence="15" id="KW-1185">Reference proteome</keyword>
<dbReference type="AlphaFoldDB" id="A0A1I0MYL5"/>
<dbReference type="Pfam" id="PF00520">
    <property type="entry name" value="Ion_trans"/>
    <property type="match status" value="1"/>
</dbReference>
<keyword evidence="8 12" id="KW-1133">Transmembrane helix</keyword>
<comment type="subcellular location">
    <subcellularLocation>
        <location evidence="1">Membrane</location>
        <topology evidence="1">Multi-pass membrane protein</topology>
    </subcellularLocation>
</comment>
<dbReference type="GO" id="GO:0005249">
    <property type="term" value="F:voltage-gated potassium channel activity"/>
    <property type="evidence" value="ECO:0007669"/>
    <property type="project" value="InterPro"/>
</dbReference>
<feature type="transmembrane region" description="Helical" evidence="12">
    <location>
        <begin position="147"/>
        <end position="168"/>
    </location>
</feature>
<dbReference type="PANTHER" id="PTHR11537:SF254">
    <property type="entry name" value="POTASSIUM VOLTAGE-GATED CHANNEL PROTEIN SHAB"/>
    <property type="match status" value="1"/>
</dbReference>
<dbReference type="InterPro" id="IPR028325">
    <property type="entry name" value="VG_K_chnl"/>
</dbReference>
<dbReference type="Proteomes" id="UP000199437">
    <property type="component" value="Unassembled WGS sequence"/>
</dbReference>
<dbReference type="STRING" id="1267423.SAMN05216290_0784"/>
<keyword evidence="11 14" id="KW-0407">Ion channel</keyword>
<protein>
    <submittedName>
        <fullName evidence="14">Voltage-gated potassium channel</fullName>
    </submittedName>
</protein>
<feature type="domain" description="Ion transport" evidence="13">
    <location>
        <begin position="20"/>
        <end position="237"/>
    </location>
</feature>
<feature type="transmembrane region" description="Helical" evidence="12">
    <location>
        <begin position="21"/>
        <end position="40"/>
    </location>
</feature>
<dbReference type="PANTHER" id="PTHR11537">
    <property type="entry name" value="VOLTAGE-GATED POTASSIUM CHANNEL"/>
    <property type="match status" value="1"/>
</dbReference>
<evidence type="ECO:0000313" key="15">
    <source>
        <dbReference type="Proteomes" id="UP000199437"/>
    </source>
</evidence>
<name>A0A1I0MYL5_9BACT</name>
<evidence type="ECO:0000256" key="4">
    <source>
        <dbReference type="ARBA" id="ARBA00022692"/>
    </source>
</evidence>
<evidence type="ECO:0000256" key="3">
    <source>
        <dbReference type="ARBA" id="ARBA00022538"/>
    </source>
</evidence>
<keyword evidence="4 12" id="KW-0812">Transmembrane</keyword>
<gene>
    <name evidence="14" type="ORF">SAMN05216290_0784</name>
</gene>
<dbReference type="InterPro" id="IPR005821">
    <property type="entry name" value="Ion_trans_dom"/>
</dbReference>
<evidence type="ECO:0000256" key="11">
    <source>
        <dbReference type="ARBA" id="ARBA00023303"/>
    </source>
</evidence>
<keyword evidence="7" id="KW-0630">Potassium</keyword>
<evidence type="ECO:0000256" key="10">
    <source>
        <dbReference type="ARBA" id="ARBA00023136"/>
    </source>
</evidence>
<evidence type="ECO:0000256" key="7">
    <source>
        <dbReference type="ARBA" id="ARBA00022958"/>
    </source>
</evidence>
<evidence type="ECO:0000256" key="8">
    <source>
        <dbReference type="ARBA" id="ARBA00022989"/>
    </source>
</evidence>
<evidence type="ECO:0000313" key="14">
    <source>
        <dbReference type="EMBL" id="SEV93547.1"/>
    </source>
</evidence>
<dbReference type="Gene3D" id="1.10.287.70">
    <property type="match status" value="1"/>
</dbReference>
<keyword evidence="10 12" id="KW-0472">Membrane</keyword>
<evidence type="ECO:0000256" key="1">
    <source>
        <dbReference type="ARBA" id="ARBA00004141"/>
    </source>
</evidence>
<evidence type="ECO:0000256" key="6">
    <source>
        <dbReference type="ARBA" id="ARBA00022882"/>
    </source>
</evidence>
<dbReference type="Gene3D" id="1.20.120.350">
    <property type="entry name" value="Voltage-gated potassium channels. Chain C"/>
    <property type="match status" value="1"/>
</dbReference>
<keyword evidence="2" id="KW-0813">Transport</keyword>
<dbReference type="RefSeq" id="WP_090257082.1">
    <property type="nucleotide sequence ID" value="NZ_FOIR01000001.1"/>
</dbReference>
<evidence type="ECO:0000256" key="9">
    <source>
        <dbReference type="ARBA" id="ARBA00023065"/>
    </source>
</evidence>
<organism evidence="14 15">
    <name type="scientific">Roseivirga pacifica</name>
    <dbReference type="NCBI Taxonomy" id="1267423"/>
    <lineage>
        <taxon>Bacteria</taxon>
        <taxon>Pseudomonadati</taxon>
        <taxon>Bacteroidota</taxon>
        <taxon>Cytophagia</taxon>
        <taxon>Cytophagales</taxon>
        <taxon>Roseivirgaceae</taxon>
        <taxon>Roseivirga</taxon>
    </lineage>
</organism>
<feature type="transmembrane region" description="Helical" evidence="12">
    <location>
        <begin position="81"/>
        <end position="102"/>
    </location>
</feature>